<organism evidence="1 2">
    <name type="scientific">Candidatus Thiodiazotropha taylori</name>
    <dbReference type="NCBI Taxonomy" id="2792791"/>
    <lineage>
        <taxon>Bacteria</taxon>
        <taxon>Pseudomonadati</taxon>
        <taxon>Pseudomonadota</taxon>
        <taxon>Gammaproteobacteria</taxon>
        <taxon>Chromatiales</taxon>
        <taxon>Sedimenticolaceae</taxon>
        <taxon>Candidatus Thiodiazotropha</taxon>
    </lineage>
</organism>
<dbReference type="SUPFAM" id="SSF46689">
    <property type="entry name" value="Homeodomain-like"/>
    <property type="match status" value="1"/>
</dbReference>
<dbReference type="EMBL" id="JAEPCM010000606">
    <property type="protein sequence ID" value="MCG7948047.1"/>
    <property type="molecule type" value="Genomic_DNA"/>
</dbReference>
<dbReference type="Proteomes" id="UP000886667">
    <property type="component" value="Unassembled WGS sequence"/>
</dbReference>
<evidence type="ECO:0000313" key="1">
    <source>
        <dbReference type="EMBL" id="MCG7948047.1"/>
    </source>
</evidence>
<dbReference type="AlphaFoldDB" id="A0A9E4T422"/>
<dbReference type="InterPro" id="IPR009057">
    <property type="entry name" value="Homeodomain-like_sf"/>
</dbReference>
<sequence>MAKLWTRQEDELIARHFQERGLQWVVDRLLNRSRAAVAKRALKLGIRGRQWTGAEDYVIRTCYKRFGAGYCRRYMPRRSEIAIMSRARRLGVLRDRKQRKKVMDGHDEIGCVQAAIKTGWMPEPDDLPEGFFELEAKDERVG</sequence>
<reference evidence="1" key="1">
    <citation type="journal article" date="2021" name="Proc. Natl. Acad. Sci. U.S.A.">
        <title>Global biogeography of chemosynthetic symbionts reveals both localized and globally distributed symbiont groups. .</title>
        <authorList>
            <person name="Osvatic J.T."/>
            <person name="Wilkins L.G.E."/>
            <person name="Leibrecht L."/>
            <person name="Leray M."/>
            <person name="Zauner S."/>
            <person name="Polzin J."/>
            <person name="Camacho Y."/>
            <person name="Gros O."/>
            <person name="van Gils J.A."/>
            <person name="Eisen J.A."/>
            <person name="Petersen J.M."/>
            <person name="Yuen B."/>
        </authorList>
    </citation>
    <scope>NUCLEOTIDE SEQUENCE</scope>
    <source>
        <strain evidence="1">MAGclacostrist064TRANS</strain>
    </source>
</reference>
<name>A0A9E4T422_9GAMM</name>
<evidence type="ECO:0000313" key="2">
    <source>
        <dbReference type="Proteomes" id="UP000886667"/>
    </source>
</evidence>
<protein>
    <submittedName>
        <fullName evidence="1">Uncharacterized protein</fullName>
    </submittedName>
</protein>
<proteinExistence type="predicted"/>
<gene>
    <name evidence="1" type="ORF">JAZ07_17015</name>
</gene>
<accession>A0A9E4T422</accession>
<comment type="caution">
    <text evidence="1">The sequence shown here is derived from an EMBL/GenBank/DDBJ whole genome shotgun (WGS) entry which is preliminary data.</text>
</comment>